<dbReference type="RefSeq" id="WP_183661073.1">
    <property type="nucleotide sequence ID" value="NZ_BAAAXX010000043.1"/>
</dbReference>
<dbReference type="GeneID" id="95395052"/>
<dbReference type="Proteomes" id="UP000579945">
    <property type="component" value="Unassembled WGS sequence"/>
</dbReference>
<evidence type="ECO:0000313" key="1">
    <source>
        <dbReference type="EMBL" id="MBB3733076.1"/>
    </source>
</evidence>
<keyword evidence="2" id="KW-1185">Reference proteome</keyword>
<evidence type="ECO:0000313" key="2">
    <source>
        <dbReference type="Proteomes" id="UP000579945"/>
    </source>
</evidence>
<protein>
    <submittedName>
        <fullName evidence="1">Uncharacterized protein</fullName>
    </submittedName>
</protein>
<comment type="caution">
    <text evidence="1">The sequence shown here is derived from an EMBL/GenBank/DDBJ whole genome shotgun (WGS) entry which is preliminary data.</text>
</comment>
<gene>
    <name evidence="1" type="ORF">FHR33_009023</name>
</gene>
<name>A0A7W5VDY0_9ACTN</name>
<organism evidence="1 2">
    <name type="scientific">Nonomuraea dietziae</name>
    <dbReference type="NCBI Taxonomy" id="65515"/>
    <lineage>
        <taxon>Bacteria</taxon>
        <taxon>Bacillati</taxon>
        <taxon>Actinomycetota</taxon>
        <taxon>Actinomycetes</taxon>
        <taxon>Streptosporangiales</taxon>
        <taxon>Streptosporangiaceae</taxon>
        <taxon>Nonomuraea</taxon>
    </lineage>
</organism>
<proteinExistence type="predicted"/>
<reference evidence="1 2" key="1">
    <citation type="submission" date="2020-08" db="EMBL/GenBank/DDBJ databases">
        <title>Sequencing the genomes of 1000 actinobacteria strains.</title>
        <authorList>
            <person name="Klenk H.-P."/>
        </authorList>
    </citation>
    <scope>NUCLEOTIDE SEQUENCE [LARGE SCALE GENOMIC DNA]</scope>
    <source>
        <strain evidence="1 2">DSM 44320</strain>
    </source>
</reference>
<accession>A0A7W5VDY0</accession>
<dbReference type="AlphaFoldDB" id="A0A7W5VDY0"/>
<dbReference type="EMBL" id="JACIBV010000002">
    <property type="protein sequence ID" value="MBB3733076.1"/>
    <property type="molecule type" value="Genomic_DNA"/>
</dbReference>
<sequence>MQGSDVAPYGWDDPWITVGEGLPAGAGLRRLPRAALEDYALAAVEGRDGGMLAMTLPYE</sequence>